<name>A0AC35U1U5_9BILA</name>
<dbReference type="Proteomes" id="UP000095286">
    <property type="component" value="Unplaced"/>
</dbReference>
<sequence length="269" mass="31007">MKLVIATLFSIAALLNSAAVPSVKTCKEGFKYESESNRCFLYSETIALTFNEAESYCKSKDAVLAIFDSPEKMTLATRLINIHNPVQPATWLSSPKKLYYNDSRAIIKTNTIVSKENANKCSMMIKSSTDASVLYTDCQQKQAFICRETQLFSDDCPQQYYDPNSGSIISPNYPNEYFIENECIYYIKVDKKYVIKLEFDYFNTEANCDYLWIYDGPDMSNGYSQLYSGNFGSDTQRLTWFSTSNHITLHFHADWIWDYKESFTHLVQI</sequence>
<dbReference type="WBParaSite" id="RSKR_0000624000.1">
    <property type="protein sequence ID" value="RSKR_0000624000.1"/>
    <property type="gene ID" value="RSKR_0000624000"/>
</dbReference>
<reference evidence="2" key="1">
    <citation type="submission" date="2016-11" db="UniProtKB">
        <authorList>
            <consortium name="WormBaseParasite"/>
        </authorList>
    </citation>
    <scope>IDENTIFICATION</scope>
    <source>
        <strain evidence="2">KR3021</strain>
    </source>
</reference>
<evidence type="ECO:0000313" key="2">
    <source>
        <dbReference type="WBParaSite" id="RSKR_0000624000.1"/>
    </source>
</evidence>
<accession>A0AC35U1U5</accession>
<organism evidence="1 2">
    <name type="scientific">Rhabditophanes sp. KR3021</name>
    <dbReference type="NCBI Taxonomy" id="114890"/>
    <lineage>
        <taxon>Eukaryota</taxon>
        <taxon>Metazoa</taxon>
        <taxon>Ecdysozoa</taxon>
        <taxon>Nematoda</taxon>
        <taxon>Chromadorea</taxon>
        <taxon>Rhabditida</taxon>
        <taxon>Tylenchina</taxon>
        <taxon>Panagrolaimomorpha</taxon>
        <taxon>Strongyloidoidea</taxon>
        <taxon>Alloionematidae</taxon>
        <taxon>Rhabditophanes</taxon>
    </lineage>
</organism>
<proteinExistence type="predicted"/>
<protein>
    <submittedName>
        <fullName evidence="2">CUB domain-containing protein</fullName>
    </submittedName>
</protein>
<evidence type="ECO:0000313" key="1">
    <source>
        <dbReference type="Proteomes" id="UP000095286"/>
    </source>
</evidence>